<accession>A0A392UY48</accession>
<sequence length="75" mass="8377">IIADAATNPNRQNNEELPNSNGLEFEEKKSIEEAVTVTTGDPVEEEEVPMETEVEKEEEEEENSISLSPATVFRI</sequence>
<evidence type="ECO:0000313" key="3">
    <source>
        <dbReference type="Proteomes" id="UP000265520"/>
    </source>
</evidence>
<dbReference type="EMBL" id="LXQA010987075">
    <property type="protein sequence ID" value="MCI80062.1"/>
    <property type="molecule type" value="Genomic_DNA"/>
</dbReference>
<evidence type="ECO:0000313" key="2">
    <source>
        <dbReference type="EMBL" id="MCI80062.1"/>
    </source>
</evidence>
<feature type="compositionally biased region" description="Polar residues" evidence="1">
    <location>
        <begin position="7"/>
        <end position="22"/>
    </location>
</feature>
<reference evidence="2 3" key="1">
    <citation type="journal article" date="2018" name="Front. Plant Sci.">
        <title>Red Clover (Trifolium pratense) and Zigzag Clover (T. medium) - A Picture of Genomic Similarities and Differences.</title>
        <authorList>
            <person name="Dluhosova J."/>
            <person name="Istvanek J."/>
            <person name="Nedelnik J."/>
            <person name="Repkova J."/>
        </authorList>
    </citation>
    <scope>NUCLEOTIDE SEQUENCE [LARGE SCALE GENOMIC DNA]</scope>
    <source>
        <strain evidence="3">cv. 10/8</strain>
        <tissue evidence="2">Leaf</tissue>
    </source>
</reference>
<feature type="non-terminal residue" evidence="2">
    <location>
        <position position="1"/>
    </location>
</feature>
<dbReference type="Proteomes" id="UP000265520">
    <property type="component" value="Unassembled WGS sequence"/>
</dbReference>
<organism evidence="2 3">
    <name type="scientific">Trifolium medium</name>
    <dbReference type="NCBI Taxonomy" id="97028"/>
    <lineage>
        <taxon>Eukaryota</taxon>
        <taxon>Viridiplantae</taxon>
        <taxon>Streptophyta</taxon>
        <taxon>Embryophyta</taxon>
        <taxon>Tracheophyta</taxon>
        <taxon>Spermatophyta</taxon>
        <taxon>Magnoliopsida</taxon>
        <taxon>eudicotyledons</taxon>
        <taxon>Gunneridae</taxon>
        <taxon>Pentapetalae</taxon>
        <taxon>rosids</taxon>
        <taxon>fabids</taxon>
        <taxon>Fabales</taxon>
        <taxon>Fabaceae</taxon>
        <taxon>Papilionoideae</taxon>
        <taxon>50 kb inversion clade</taxon>
        <taxon>NPAAA clade</taxon>
        <taxon>Hologalegina</taxon>
        <taxon>IRL clade</taxon>
        <taxon>Trifolieae</taxon>
        <taxon>Trifolium</taxon>
    </lineage>
</organism>
<keyword evidence="3" id="KW-1185">Reference proteome</keyword>
<feature type="region of interest" description="Disordered" evidence="1">
    <location>
        <begin position="1"/>
        <end position="75"/>
    </location>
</feature>
<name>A0A392UY48_9FABA</name>
<proteinExistence type="predicted"/>
<protein>
    <submittedName>
        <fullName evidence="2">Uncharacterized protein</fullName>
    </submittedName>
</protein>
<feature type="compositionally biased region" description="Acidic residues" evidence="1">
    <location>
        <begin position="42"/>
        <end position="63"/>
    </location>
</feature>
<comment type="caution">
    <text evidence="2">The sequence shown here is derived from an EMBL/GenBank/DDBJ whole genome shotgun (WGS) entry which is preliminary data.</text>
</comment>
<evidence type="ECO:0000256" key="1">
    <source>
        <dbReference type="SAM" id="MobiDB-lite"/>
    </source>
</evidence>
<dbReference type="AlphaFoldDB" id="A0A392UY48"/>
<feature type="non-terminal residue" evidence="2">
    <location>
        <position position="75"/>
    </location>
</feature>